<evidence type="ECO:0000256" key="8">
    <source>
        <dbReference type="ARBA" id="ARBA00022741"/>
    </source>
</evidence>
<evidence type="ECO:0000256" key="6">
    <source>
        <dbReference type="ARBA" id="ARBA00022553"/>
    </source>
</evidence>
<evidence type="ECO:0000256" key="3">
    <source>
        <dbReference type="ARBA" id="ARBA00012438"/>
    </source>
</evidence>
<dbReference type="InterPro" id="IPR001610">
    <property type="entry name" value="PAC"/>
</dbReference>
<feature type="modified residue" description="4-aspartylphosphate" evidence="14">
    <location>
        <position position="451"/>
    </location>
</feature>
<dbReference type="InterPro" id="IPR004358">
    <property type="entry name" value="Sig_transdc_His_kin-like_C"/>
</dbReference>
<evidence type="ECO:0000256" key="10">
    <source>
        <dbReference type="ARBA" id="ARBA00022840"/>
    </source>
</evidence>
<dbReference type="InterPro" id="IPR036890">
    <property type="entry name" value="HATPase_C_sf"/>
</dbReference>
<dbReference type="EMBL" id="SLXT01000044">
    <property type="protein sequence ID" value="TCP59975.1"/>
    <property type="molecule type" value="Genomic_DNA"/>
</dbReference>
<dbReference type="InterPro" id="IPR000700">
    <property type="entry name" value="PAS-assoc_C"/>
</dbReference>
<evidence type="ECO:0000313" key="19">
    <source>
        <dbReference type="EMBL" id="TCP59975.1"/>
    </source>
</evidence>
<dbReference type="InterPro" id="IPR011006">
    <property type="entry name" value="CheY-like_superfamily"/>
</dbReference>
<feature type="domain" description="PAC" evidence="18">
    <location>
        <begin position="89"/>
        <end position="140"/>
    </location>
</feature>
<dbReference type="GO" id="GO:0005524">
    <property type="term" value="F:ATP binding"/>
    <property type="evidence" value="ECO:0007669"/>
    <property type="project" value="UniProtKB-KW"/>
</dbReference>
<evidence type="ECO:0000256" key="12">
    <source>
        <dbReference type="ARBA" id="ARBA00023136"/>
    </source>
</evidence>
<evidence type="ECO:0000259" key="18">
    <source>
        <dbReference type="PROSITE" id="PS50113"/>
    </source>
</evidence>
<dbReference type="SMART" id="SM00388">
    <property type="entry name" value="HisKA"/>
    <property type="match status" value="1"/>
</dbReference>
<evidence type="ECO:0000259" key="17">
    <source>
        <dbReference type="PROSITE" id="PS50112"/>
    </source>
</evidence>
<accession>A0A4R2RL89</accession>
<dbReference type="InterPro" id="IPR005467">
    <property type="entry name" value="His_kinase_dom"/>
</dbReference>
<evidence type="ECO:0000256" key="4">
    <source>
        <dbReference type="ARBA" id="ARBA00018672"/>
    </source>
</evidence>
<dbReference type="PANTHER" id="PTHR43047">
    <property type="entry name" value="TWO-COMPONENT HISTIDINE PROTEIN KINASE"/>
    <property type="match status" value="1"/>
</dbReference>
<dbReference type="GO" id="GO:0006355">
    <property type="term" value="P:regulation of DNA-templated transcription"/>
    <property type="evidence" value="ECO:0007669"/>
    <property type="project" value="InterPro"/>
</dbReference>
<dbReference type="RefSeq" id="WP_165876537.1">
    <property type="nucleotide sequence ID" value="NZ_JAOQNU010000045.1"/>
</dbReference>
<dbReference type="Proteomes" id="UP000294813">
    <property type="component" value="Unassembled WGS sequence"/>
</dbReference>
<dbReference type="SMART" id="SM00091">
    <property type="entry name" value="PAS"/>
    <property type="match status" value="1"/>
</dbReference>
<dbReference type="Gene3D" id="3.30.565.10">
    <property type="entry name" value="Histidine kinase-like ATPase, C-terminal domain"/>
    <property type="match status" value="1"/>
</dbReference>
<dbReference type="InterPro" id="IPR013767">
    <property type="entry name" value="PAS_fold"/>
</dbReference>
<dbReference type="PRINTS" id="PR00344">
    <property type="entry name" value="BCTRLSENSOR"/>
</dbReference>
<dbReference type="Pfam" id="PF02518">
    <property type="entry name" value="HATPase_c"/>
    <property type="match status" value="1"/>
</dbReference>
<evidence type="ECO:0000256" key="9">
    <source>
        <dbReference type="ARBA" id="ARBA00022777"/>
    </source>
</evidence>
<dbReference type="InterPro" id="IPR003661">
    <property type="entry name" value="HisK_dim/P_dom"/>
</dbReference>
<name>A0A4R2RL89_9FIRM</name>
<dbReference type="InterPro" id="IPR003594">
    <property type="entry name" value="HATPase_dom"/>
</dbReference>
<dbReference type="PROSITE" id="PS50110">
    <property type="entry name" value="RESPONSE_REGULATORY"/>
    <property type="match status" value="1"/>
</dbReference>
<dbReference type="SUPFAM" id="SSF47384">
    <property type="entry name" value="Homodimeric domain of signal transducing histidine kinase"/>
    <property type="match status" value="1"/>
</dbReference>
<evidence type="ECO:0000256" key="7">
    <source>
        <dbReference type="ARBA" id="ARBA00022679"/>
    </source>
</evidence>
<evidence type="ECO:0000256" key="14">
    <source>
        <dbReference type="PROSITE-ProRule" id="PRU00169"/>
    </source>
</evidence>
<dbReference type="GO" id="GO:0000155">
    <property type="term" value="F:phosphorelay sensor kinase activity"/>
    <property type="evidence" value="ECO:0007669"/>
    <property type="project" value="InterPro"/>
</dbReference>
<gene>
    <name evidence="19" type="ORF">EDD73_1443</name>
</gene>
<evidence type="ECO:0000313" key="20">
    <source>
        <dbReference type="Proteomes" id="UP000294813"/>
    </source>
</evidence>
<proteinExistence type="predicted"/>
<dbReference type="CDD" id="cd00082">
    <property type="entry name" value="HisKA"/>
    <property type="match status" value="1"/>
</dbReference>
<sequence length="521" mass="58070">MNSSLSTAVHPALSSQELRLSRIIEHTPVGVCITDEAGYFLAVNPAYCRIYGYTADELVGQHFTVVVPPESRQLLCNLHERFIHYGSEIRGEWSVVNKSGKLITILADAALIHDADGQPQKATFVTDITDRKEMEQALQQSNRVKSEFLSNMSHELRTPLNAILGYSQLIKTMLDDPSMMLSREDNALFNDHIINAGWHLLSLINDILDLARIEAGKITVELKEIQLGPVFQEVMSILDAQPNTAKVQLKVIQPVPDLHLYADATRLKQVLVNLGSNAIKYNRPGGTVTIRCEQRDNTIVRICVEDTGIGIDPAQMENLFRPFERLGAERTTIQGTGIGLTISQKLIQQMNGTIGVVSRLGDGSCFYIDLPEAHPSATEVLAVSAKNSFDNTRLFQDQTKTILYIEDTTTDRELMGQILARYRNIRLLTAEDGLSGIEKACCEHPDLILTDLRLPDMNGTDVLRQLRNFDETNHIPIVAITSDISTEQKQELLAMGFQCYISKPFVLAQLLQTLAEALFDK</sequence>
<feature type="domain" description="PAS" evidence="17">
    <location>
        <begin position="16"/>
        <end position="86"/>
    </location>
</feature>
<feature type="domain" description="Histidine kinase" evidence="15">
    <location>
        <begin position="151"/>
        <end position="374"/>
    </location>
</feature>
<keyword evidence="9" id="KW-0418">Kinase</keyword>
<evidence type="ECO:0000259" key="15">
    <source>
        <dbReference type="PROSITE" id="PS50109"/>
    </source>
</evidence>
<dbReference type="SMART" id="SM00387">
    <property type="entry name" value="HATPase_c"/>
    <property type="match status" value="1"/>
</dbReference>
<dbReference type="PROSITE" id="PS50113">
    <property type="entry name" value="PAC"/>
    <property type="match status" value="1"/>
</dbReference>
<dbReference type="EC" id="2.7.13.3" evidence="3"/>
<dbReference type="SMART" id="SM00448">
    <property type="entry name" value="REC"/>
    <property type="match status" value="1"/>
</dbReference>
<dbReference type="GO" id="GO:0009927">
    <property type="term" value="F:histidine phosphotransfer kinase activity"/>
    <property type="evidence" value="ECO:0007669"/>
    <property type="project" value="TreeGrafter"/>
</dbReference>
<dbReference type="FunFam" id="3.30.565.10:FF:000023">
    <property type="entry name" value="PAS domain-containing sensor histidine kinase"/>
    <property type="match status" value="1"/>
</dbReference>
<dbReference type="Gene3D" id="1.10.287.130">
    <property type="match status" value="1"/>
</dbReference>
<dbReference type="GO" id="GO:0005886">
    <property type="term" value="C:plasma membrane"/>
    <property type="evidence" value="ECO:0007669"/>
    <property type="project" value="UniProtKB-SubCell"/>
</dbReference>
<dbReference type="Pfam" id="PF00072">
    <property type="entry name" value="Response_reg"/>
    <property type="match status" value="1"/>
</dbReference>
<evidence type="ECO:0000256" key="2">
    <source>
        <dbReference type="ARBA" id="ARBA00004236"/>
    </source>
</evidence>
<keyword evidence="11" id="KW-0902">Two-component regulatory system</keyword>
<feature type="domain" description="Response regulatory" evidence="16">
    <location>
        <begin position="401"/>
        <end position="518"/>
    </location>
</feature>
<keyword evidence="7" id="KW-0808">Transferase</keyword>
<dbReference type="InterPro" id="IPR001789">
    <property type="entry name" value="Sig_transdc_resp-reg_receiver"/>
</dbReference>
<keyword evidence="10" id="KW-0067">ATP-binding</keyword>
<protein>
    <recommendedName>
        <fullName evidence="4">Stage 0 sporulation protein A homolog</fullName>
        <ecNumber evidence="3">2.7.13.3</ecNumber>
    </recommendedName>
</protein>
<dbReference type="PROSITE" id="PS50112">
    <property type="entry name" value="PAS"/>
    <property type="match status" value="1"/>
</dbReference>
<dbReference type="Gene3D" id="3.40.50.2300">
    <property type="match status" value="1"/>
</dbReference>
<dbReference type="PANTHER" id="PTHR43047:SF72">
    <property type="entry name" value="OSMOSENSING HISTIDINE PROTEIN KINASE SLN1"/>
    <property type="match status" value="1"/>
</dbReference>
<evidence type="ECO:0000256" key="5">
    <source>
        <dbReference type="ARBA" id="ARBA00022475"/>
    </source>
</evidence>
<comment type="function">
    <text evidence="13">May play the central regulatory role in sporulation. It may be an element of the effector pathway responsible for the activation of sporulation genes in response to nutritional stress. Spo0A may act in concert with spo0H (a sigma factor) to control the expression of some genes that are critical to the sporulation process.</text>
</comment>
<keyword evidence="12" id="KW-0472">Membrane</keyword>
<dbReference type="CDD" id="cd16922">
    <property type="entry name" value="HATPase_EvgS-ArcB-TorS-like"/>
    <property type="match status" value="1"/>
</dbReference>
<dbReference type="PROSITE" id="PS50109">
    <property type="entry name" value="HIS_KIN"/>
    <property type="match status" value="1"/>
</dbReference>
<dbReference type="Gene3D" id="3.30.450.20">
    <property type="entry name" value="PAS domain"/>
    <property type="match status" value="1"/>
</dbReference>
<dbReference type="InterPro" id="IPR036097">
    <property type="entry name" value="HisK_dim/P_sf"/>
</dbReference>
<dbReference type="InterPro" id="IPR035965">
    <property type="entry name" value="PAS-like_dom_sf"/>
</dbReference>
<keyword evidence="6 14" id="KW-0597">Phosphoprotein</keyword>
<evidence type="ECO:0000256" key="11">
    <source>
        <dbReference type="ARBA" id="ARBA00023012"/>
    </source>
</evidence>
<comment type="caution">
    <text evidence="19">The sequence shown here is derived from an EMBL/GenBank/DDBJ whole genome shotgun (WGS) entry which is preliminary data.</text>
</comment>
<reference evidence="19 20" key="1">
    <citation type="submission" date="2019-03" db="EMBL/GenBank/DDBJ databases">
        <title>Genomic Encyclopedia of Type Strains, Phase IV (KMG-IV): sequencing the most valuable type-strain genomes for metagenomic binning, comparative biology and taxonomic classification.</title>
        <authorList>
            <person name="Goeker M."/>
        </authorList>
    </citation>
    <scope>NUCLEOTIDE SEQUENCE [LARGE SCALE GENOMIC DNA]</scope>
    <source>
        <strain evidence="19 20">DSM 11170</strain>
    </source>
</reference>
<keyword evidence="20" id="KW-1185">Reference proteome</keyword>
<dbReference type="CDD" id="cd00130">
    <property type="entry name" value="PAS"/>
    <property type="match status" value="1"/>
</dbReference>
<dbReference type="AlphaFoldDB" id="A0A4R2RL89"/>
<keyword evidence="5" id="KW-1003">Cell membrane</keyword>
<dbReference type="Pfam" id="PF00989">
    <property type="entry name" value="PAS"/>
    <property type="match status" value="1"/>
</dbReference>
<organism evidence="19 20">
    <name type="scientific">Heliophilum fasciatum</name>
    <dbReference type="NCBI Taxonomy" id="35700"/>
    <lineage>
        <taxon>Bacteria</taxon>
        <taxon>Bacillati</taxon>
        <taxon>Bacillota</taxon>
        <taxon>Clostridia</taxon>
        <taxon>Eubacteriales</taxon>
        <taxon>Heliobacteriaceae</taxon>
        <taxon>Heliophilum</taxon>
    </lineage>
</organism>
<dbReference type="SUPFAM" id="SSF52172">
    <property type="entry name" value="CheY-like"/>
    <property type="match status" value="1"/>
</dbReference>
<dbReference type="SUPFAM" id="SSF55874">
    <property type="entry name" value="ATPase domain of HSP90 chaperone/DNA topoisomerase II/histidine kinase"/>
    <property type="match status" value="1"/>
</dbReference>
<keyword evidence="8" id="KW-0547">Nucleotide-binding</keyword>
<dbReference type="SMART" id="SM00086">
    <property type="entry name" value="PAC"/>
    <property type="match status" value="1"/>
</dbReference>
<dbReference type="SUPFAM" id="SSF55785">
    <property type="entry name" value="PYP-like sensor domain (PAS domain)"/>
    <property type="match status" value="1"/>
</dbReference>
<comment type="subcellular location">
    <subcellularLocation>
        <location evidence="2">Cell membrane</location>
    </subcellularLocation>
</comment>
<dbReference type="Pfam" id="PF00512">
    <property type="entry name" value="HisKA"/>
    <property type="match status" value="1"/>
</dbReference>
<evidence type="ECO:0000256" key="1">
    <source>
        <dbReference type="ARBA" id="ARBA00000085"/>
    </source>
</evidence>
<evidence type="ECO:0000256" key="13">
    <source>
        <dbReference type="ARBA" id="ARBA00024867"/>
    </source>
</evidence>
<dbReference type="NCBIfam" id="TIGR00229">
    <property type="entry name" value="sensory_box"/>
    <property type="match status" value="1"/>
</dbReference>
<evidence type="ECO:0000259" key="16">
    <source>
        <dbReference type="PROSITE" id="PS50110"/>
    </source>
</evidence>
<comment type="catalytic activity">
    <reaction evidence="1">
        <text>ATP + protein L-histidine = ADP + protein N-phospho-L-histidine.</text>
        <dbReference type="EC" id="2.7.13.3"/>
    </reaction>
</comment>
<dbReference type="InterPro" id="IPR000014">
    <property type="entry name" value="PAS"/>
</dbReference>